<dbReference type="PANTHER" id="PTHR23048">
    <property type="entry name" value="MYOSIN LIGHT CHAIN 1, 3"/>
    <property type="match status" value="1"/>
</dbReference>
<dbReference type="Gene3D" id="1.10.238.10">
    <property type="entry name" value="EF-hand"/>
    <property type="match status" value="1"/>
</dbReference>
<dbReference type="PANTHER" id="PTHR23048:SF0">
    <property type="entry name" value="CALMODULIN LIKE 3"/>
    <property type="match status" value="1"/>
</dbReference>
<organism evidence="5 6">
    <name type="scientific">Biomphalaria glabrata</name>
    <name type="common">Bloodfluke planorb</name>
    <name type="synonym">Freshwater snail</name>
    <dbReference type="NCBI Taxonomy" id="6526"/>
    <lineage>
        <taxon>Eukaryota</taxon>
        <taxon>Metazoa</taxon>
        <taxon>Spiralia</taxon>
        <taxon>Lophotrochozoa</taxon>
        <taxon>Mollusca</taxon>
        <taxon>Gastropoda</taxon>
        <taxon>Heterobranchia</taxon>
        <taxon>Euthyneura</taxon>
        <taxon>Panpulmonata</taxon>
        <taxon>Hygrophila</taxon>
        <taxon>Lymnaeoidea</taxon>
        <taxon>Planorbidae</taxon>
        <taxon>Biomphalaria</taxon>
    </lineage>
</organism>
<dbReference type="STRING" id="6526.A0A2C9LWR8"/>
<evidence type="ECO:0000313" key="5">
    <source>
        <dbReference type="EnsemblMetazoa" id="BGLB035751-PA"/>
    </source>
</evidence>
<dbReference type="VEuPathDB" id="VectorBase:BGLAX_027205"/>
<dbReference type="InterPro" id="IPR050230">
    <property type="entry name" value="CALM/Myosin/TropC-like"/>
</dbReference>
<reference evidence="5" key="1">
    <citation type="submission" date="2020-05" db="UniProtKB">
        <authorList>
            <consortium name="EnsemblMetazoa"/>
        </authorList>
    </citation>
    <scope>IDENTIFICATION</scope>
    <source>
        <strain evidence="5">BB02</strain>
    </source>
</reference>
<dbReference type="Proteomes" id="UP000076420">
    <property type="component" value="Unassembled WGS sequence"/>
</dbReference>
<dbReference type="VEuPathDB" id="VectorBase:BGLB035751"/>
<dbReference type="GO" id="GO:0005509">
    <property type="term" value="F:calcium ion binding"/>
    <property type="evidence" value="ECO:0007669"/>
    <property type="project" value="InterPro"/>
</dbReference>
<evidence type="ECO:0000256" key="3">
    <source>
        <dbReference type="ARBA" id="ARBA00022837"/>
    </source>
</evidence>
<sequence>MADTLTADQVAQFKEAFAKFDTDGSGDLSTAELGELITSLGKNPADPEIQKAIKEADADGSGSIDFNEFLTLMARALKK</sequence>
<dbReference type="CDD" id="cd00051">
    <property type="entry name" value="EFh"/>
    <property type="match status" value="1"/>
</dbReference>
<evidence type="ECO:0000313" key="6">
    <source>
        <dbReference type="Proteomes" id="UP000076420"/>
    </source>
</evidence>
<dbReference type="FunFam" id="1.10.238.10:FF:000251">
    <property type="entry name" value="Calmodulin-related protein 97A"/>
    <property type="match status" value="1"/>
</dbReference>
<accession>A0A2C9LWR8</accession>
<keyword evidence="2" id="KW-0677">Repeat</keyword>
<dbReference type="SUPFAM" id="SSF47473">
    <property type="entry name" value="EF-hand"/>
    <property type="match status" value="1"/>
</dbReference>
<dbReference type="InterPro" id="IPR002048">
    <property type="entry name" value="EF_hand_dom"/>
</dbReference>
<dbReference type="Pfam" id="PF13499">
    <property type="entry name" value="EF-hand_7"/>
    <property type="match status" value="1"/>
</dbReference>
<keyword evidence="3" id="KW-0106">Calcium</keyword>
<protein>
    <recommendedName>
        <fullName evidence="4">EF-hand domain-containing protein</fullName>
    </recommendedName>
</protein>
<dbReference type="InterPro" id="IPR018247">
    <property type="entry name" value="EF_Hand_1_Ca_BS"/>
</dbReference>
<evidence type="ECO:0000259" key="4">
    <source>
        <dbReference type="PROSITE" id="PS50222"/>
    </source>
</evidence>
<dbReference type="SMART" id="SM00054">
    <property type="entry name" value="EFh"/>
    <property type="match status" value="2"/>
</dbReference>
<dbReference type="AlphaFoldDB" id="A0A2C9LWR8"/>
<dbReference type="InterPro" id="IPR011992">
    <property type="entry name" value="EF-hand-dom_pair"/>
</dbReference>
<dbReference type="PROSITE" id="PS50222">
    <property type="entry name" value="EF_HAND_2"/>
    <property type="match status" value="2"/>
</dbReference>
<gene>
    <name evidence="5" type="primary">106053615</name>
</gene>
<evidence type="ECO:0000256" key="1">
    <source>
        <dbReference type="ARBA" id="ARBA00022723"/>
    </source>
</evidence>
<dbReference type="EnsemblMetazoa" id="BGLB035751-RA">
    <property type="protein sequence ID" value="BGLB035751-PA"/>
    <property type="gene ID" value="BGLB035751"/>
</dbReference>
<keyword evidence="1" id="KW-0479">Metal-binding</keyword>
<feature type="domain" description="EF-hand" evidence="4">
    <location>
        <begin position="44"/>
        <end position="79"/>
    </location>
</feature>
<dbReference type="GO" id="GO:0016460">
    <property type="term" value="C:myosin II complex"/>
    <property type="evidence" value="ECO:0007669"/>
    <property type="project" value="TreeGrafter"/>
</dbReference>
<name>A0A2C9LWR8_BIOGL</name>
<proteinExistence type="predicted"/>
<evidence type="ECO:0000256" key="2">
    <source>
        <dbReference type="ARBA" id="ARBA00022737"/>
    </source>
</evidence>
<dbReference type="KEGG" id="bgt:106053615"/>
<dbReference type="PROSITE" id="PS00018">
    <property type="entry name" value="EF_HAND_1"/>
    <property type="match status" value="2"/>
</dbReference>
<feature type="domain" description="EF-hand" evidence="4">
    <location>
        <begin position="8"/>
        <end position="43"/>
    </location>
</feature>